<name>A0AAV9WU67_9PEZI</name>
<dbReference type="AlphaFoldDB" id="A0AAV9WU67"/>
<feature type="region of interest" description="Disordered" evidence="1">
    <location>
        <begin position="270"/>
        <end position="293"/>
    </location>
</feature>
<feature type="chain" id="PRO_5043720972" description="LysM domain-containing protein" evidence="2">
    <location>
        <begin position="20"/>
        <end position="564"/>
    </location>
</feature>
<dbReference type="InterPro" id="IPR036779">
    <property type="entry name" value="LysM_dom_sf"/>
</dbReference>
<dbReference type="CDD" id="cd00118">
    <property type="entry name" value="LysM"/>
    <property type="match status" value="1"/>
</dbReference>
<organism evidence="3 4">
    <name type="scientific">Orbilia ellipsospora</name>
    <dbReference type="NCBI Taxonomy" id="2528407"/>
    <lineage>
        <taxon>Eukaryota</taxon>
        <taxon>Fungi</taxon>
        <taxon>Dikarya</taxon>
        <taxon>Ascomycota</taxon>
        <taxon>Pezizomycotina</taxon>
        <taxon>Orbiliomycetes</taxon>
        <taxon>Orbiliales</taxon>
        <taxon>Orbiliaceae</taxon>
        <taxon>Orbilia</taxon>
    </lineage>
</organism>
<evidence type="ECO:0000313" key="4">
    <source>
        <dbReference type="Proteomes" id="UP001365542"/>
    </source>
</evidence>
<comment type="caution">
    <text evidence="3">The sequence shown here is derived from an EMBL/GenBank/DDBJ whole genome shotgun (WGS) entry which is preliminary data.</text>
</comment>
<dbReference type="InterPro" id="IPR018392">
    <property type="entry name" value="LysM"/>
</dbReference>
<feature type="compositionally biased region" description="Low complexity" evidence="1">
    <location>
        <begin position="270"/>
        <end position="288"/>
    </location>
</feature>
<protein>
    <recommendedName>
        <fullName evidence="5">LysM domain-containing protein</fullName>
    </recommendedName>
</protein>
<proteinExistence type="predicted"/>
<feature type="signal peptide" evidence="2">
    <location>
        <begin position="1"/>
        <end position="19"/>
    </location>
</feature>
<accession>A0AAV9WU67</accession>
<dbReference type="Proteomes" id="UP001365542">
    <property type="component" value="Unassembled WGS sequence"/>
</dbReference>
<evidence type="ECO:0000256" key="2">
    <source>
        <dbReference type="SAM" id="SignalP"/>
    </source>
</evidence>
<dbReference type="Gene3D" id="3.10.350.10">
    <property type="entry name" value="LysM domain"/>
    <property type="match status" value="1"/>
</dbReference>
<evidence type="ECO:0000256" key="1">
    <source>
        <dbReference type="SAM" id="MobiDB-lite"/>
    </source>
</evidence>
<gene>
    <name evidence="3" type="ORF">TWF694_005358</name>
</gene>
<reference evidence="3 4" key="1">
    <citation type="submission" date="2019-10" db="EMBL/GenBank/DDBJ databases">
        <authorList>
            <person name="Palmer J.M."/>
        </authorList>
    </citation>
    <scope>NUCLEOTIDE SEQUENCE [LARGE SCALE GENOMIC DNA]</scope>
    <source>
        <strain evidence="3 4">TWF694</strain>
    </source>
</reference>
<evidence type="ECO:0008006" key="5">
    <source>
        <dbReference type="Google" id="ProtNLM"/>
    </source>
</evidence>
<sequence>MISSGILLPLIALAHEASARVLYARASQWPTEPDTATNCIDWTQGFSGDNCESLATAATIPVADLLAYNPALARDCNNVKDSWGYCRAISGSTPVIPAISVTAGTTTTTTAAAATTTTTPKNTPTPRPVVPDTTQFPASAGVLQCIAPSSQNSNPPAVWNGWNIPIAIQHACQQIVGSSKFLAVGSAYTTSLVTDTNGFGAQYALQIKQGGFVVTQDLCIQQLSTLSQCKGPAPSTTYGGCTFSSDGNFEACIFPDGTRGTAAPWLTQTATAPTTSSPVAPTSTPRSSVPDTTQFPPSGGALQCISPSNQTPNPAAVWNGWNLPLAIQHACQQLVGDSGKFLAVGSAYKTSLVTDTNGFGAQYALQIKQGGFVVTQDICAQQLSALSKCRGPNASTTYGGCTYSSDGNLEACIFPDGTRGTPASWLTQPAPTQPSKPKPKPYDIAQFPPSGGQLQCITAKNSNGINVPASEYSSRVSQACKQLVGTSKFLAKGAPYTTSLTNSQGDSVQFLAQIKLGGFEVDQQKCIDTFSSLLFCETGNPPVLPGGCLYTADFNLEVCVFPGN</sequence>
<evidence type="ECO:0000313" key="3">
    <source>
        <dbReference type="EMBL" id="KAK6525212.1"/>
    </source>
</evidence>
<keyword evidence="4" id="KW-1185">Reference proteome</keyword>
<keyword evidence="2" id="KW-0732">Signal</keyword>
<dbReference type="EMBL" id="JAVHJO010000017">
    <property type="protein sequence ID" value="KAK6525212.1"/>
    <property type="molecule type" value="Genomic_DNA"/>
</dbReference>